<feature type="transmembrane region" description="Helical" evidence="7">
    <location>
        <begin position="292"/>
        <end position="310"/>
    </location>
</feature>
<evidence type="ECO:0000256" key="3">
    <source>
        <dbReference type="ARBA" id="ARBA00022448"/>
    </source>
</evidence>
<dbReference type="GO" id="GO:0035673">
    <property type="term" value="F:oligopeptide transmembrane transporter activity"/>
    <property type="evidence" value="ECO:0007669"/>
    <property type="project" value="InterPro"/>
</dbReference>
<reference evidence="8" key="1">
    <citation type="submission" date="2023-01" db="EMBL/GenBank/DDBJ databases">
        <title>The growth and conidiation of Purpureocillium lavendulum are regulated by nitrogen source and histone H3K14 acetylation.</title>
        <authorList>
            <person name="Tang P."/>
            <person name="Han J."/>
            <person name="Zhang C."/>
            <person name="Tang P."/>
            <person name="Qi F."/>
            <person name="Zhang K."/>
            <person name="Liang L."/>
        </authorList>
    </citation>
    <scope>NUCLEOTIDE SEQUENCE</scope>
    <source>
        <strain evidence="8">YMF1.00683</strain>
    </source>
</reference>
<dbReference type="PANTHER" id="PTHR31645">
    <property type="entry name" value="OLIGOPEPTIDE TRANSPORTER YGL114W-RELATED"/>
    <property type="match status" value="1"/>
</dbReference>
<keyword evidence="5 7" id="KW-1133">Transmembrane helix</keyword>
<comment type="similarity">
    <text evidence="2">Belongs to the oligopeptide OPT transporter family.</text>
</comment>
<gene>
    <name evidence="8" type="ORF">O9K51_03678</name>
</gene>
<dbReference type="AlphaFoldDB" id="A0AB34FUL2"/>
<dbReference type="Proteomes" id="UP001163105">
    <property type="component" value="Unassembled WGS sequence"/>
</dbReference>
<comment type="subcellular location">
    <subcellularLocation>
        <location evidence="1">Membrane</location>
        <topology evidence="1">Multi-pass membrane protein</topology>
    </subcellularLocation>
</comment>
<dbReference type="Pfam" id="PF03169">
    <property type="entry name" value="OPT"/>
    <property type="match status" value="1"/>
</dbReference>
<proteinExistence type="inferred from homology"/>
<evidence type="ECO:0000256" key="4">
    <source>
        <dbReference type="ARBA" id="ARBA00022692"/>
    </source>
</evidence>
<feature type="transmembrane region" description="Helical" evidence="7">
    <location>
        <begin position="584"/>
        <end position="605"/>
    </location>
</feature>
<feature type="transmembrane region" description="Helical" evidence="7">
    <location>
        <begin position="215"/>
        <end position="234"/>
    </location>
</feature>
<keyword evidence="4 7" id="KW-0812">Transmembrane</keyword>
<dbReference type="EMBL" id="JAQHRD010000003">
    <property type="protein sequence ID" value="KAJ6442503.1"/>
    <property type="molecule type" value="Genomic_DNA"/>
</dbReference>
<evidence type="ECO:0000256" key="7">
    <source>
        <dbReference type="SAM" id="Phobius"/>
    </source>
</evidence>
<dbReference type="PANTHER" id="PTHR31645:SF3">
    <property type="entry name" value="OLIGOPEPTIDE TRANSPORTER"/>
    <property type="match status" value="1"/>
</dbReference>
<feature type="transmembrane region" description="Helical" evidence="7">
    <location>
        <begin position="780"/>
        <end position="807"/>
    </location>
</feature>
<feature type="transmembrane region" description="Helical" evidence="7">
    <location>
        <begin position="187"/>
        <end position="209"/>
    </location>
</feature>
<feature type="transmembrane region" description="Helical" evidence="7">
    <location>
        <begin position="558"/>
        <end position="577"/>
    </location>
</feature>
<evidence type="ECO:0000313" key="8">
    <source>
        <dbReference type="EMBL" id="KAJ6442503.1"/>
    </source>
</evidence>
<dbReference type="InterPro" id="IPR004813">
    <property type="entry name" value="OPT"/>
</dbReference>
<accession>A0AB34FUL2</accession>
<name>A0AB34FUL2_9HYPO</name>
<feature type="transmembrane region" description="Helical" evidence="7">
    <location>
        <begin position="255"/>
        <end position="280"/>
    </location>
</feature>
<evidence type="ECO:0000256" key="5">
    <source>
        <dbReference type="ARBA" id="ARBA00022989"/>
    </source>
</evidence>
<keyword evidence="9" id="KW-1185">Reference proteome</keyword>
<evidence type="ECO:0000256" key="2">
    <source>
        <dbReference type="ARBA" id="ARBA00008807"/>
    </source>
</evidence>
<protein>
    <submittedName>
        <fullName evidence="8">Oligopeptide transporter</fullName>
    </submittedName>
</protein>
<evidence type="ECO:0000313" key="9">
    <source>
        <dbReference type="Proteomes" id="UP001163105"/>
    </source>
</evidence>
<organism evidence="8 9">
    <name type="scientific">Purpureocillium lavendulum</name>
    <dbReference type="NCBI Taxonomy" id="1247861"/>
    <lineage>
        <taxon>Eukaryota</taxon>
        <taxon>Fungi</taxon>
        <taxon>Dikarya</taxon>
        <taxon>Ascomycota</taxon>
        <taxon>Pezizomycotina</taxon>
        <taxon>Sordariomycetes</taxon>
        <taxon>Hypocreomycetidae</taxon>
        <taxon>Hypocreales</taxon>
        <taxon>Ophiocordycipitaceae</taxon>
        <taxon>Purpureocillium</taxon>
    </lineage>
</organism>
<keyword evidence="3" id="KW-0813">Transport</keyword>
<feature type="transmembrane region" description="Helical" evidence="7">
    <location>
        <begin position="819"/>
        <end position="841"/>
    </location>
</feature>
<feature type="transmembrane region" description="Helical" evidence="7">
    <location>
        <begin position="675"/>
        <end position="700"/>
    </location>
</feature>
<evidence type="ECO:0000256" key="1">
    <source>
        <dbReference type="ARBA" id="ARBA00004141"/>
    </source>
</evidence>
<sequence>MRGVDVGTGSSRAWEHECNLKGLPEEEHISDQQMANGDGHEPAWPGTALLGRFVSFITTASARLQSLCAASRLVSSPSIIRFSSSPAVDSPGFVSLSQSSGVDLRSSHLRGQLPVAAMADASPTIHARDAQHAPIGNIEKHPDVDAVDAIDIASVTKSSSEEDSERITDLFSSFPEVKGIAPETNPLTVRAVLTGIVLGSLVNASNVYLGLKTGFTFTANMFGAIFGYGVILLLTKTLPNVAGIGGPFGPQENSIVQASATGAGGMAGVFVAGLPAMLGLLSDDPKADFPRILTITIICAFFGLFAAVPLRKFFIINVARELNMVFPTPTATALAIRSMHAVGGGAADAMKKIKALGYSFVGAFTHIVVSQYADGILHNWHVFVWIHSCNWALNIDNWGWYIQLTPAFFGSGILVGLNAAISWWGGTVVAYGLIGPLLVHYGECIGIEIGEGKWAGQVTFNSLSGVSKPGYVPSPRYWMLWPGVMVLIVYSLVEFVLHFRVVWDGLKLAFRSMASTANTRLQARGKSNSFLEKQAAKANEQSSLLADFAGPEQQVPTWLWVLGAIVMVVVSCFVCHFQFHMNAGLAILACLLGLIFAFLSIYGGAVTDTAPLTASAKASQLVFGGITKGHMDVKSAQRVNLIAGNIASGCADVATALTSDFRVGFLLKTPPHLQFYAQAMGALVSVFLAPGIFVLFMSAYPCVWKEVSAKEQAECPFQAPSVVAWKAVAEAVTLDKIPIPRTCVIFSIVMGVVAALQAVLKNFYLTGSRQKYRNWLPNWMAIGVAWVLGVDSGYANAILFGSITAYVWQKKWAKNFEMYAFSVAAGLIAGEGLAGVVNAALTLGEVDGGAKGTFVGLPGQF</sequence>
<keyword evidence="6 7" id="KW-0472">Membrane</keyword>
<dbReference type="NCBIfam" id="TIGR00728">
    <property type="entry name" value="OPT_sfam"/>
    <property type="match status" value="1"/>
</dbReference>
<evidence type="ECO:0000256" key="6">
    <source>
        <dbReference type="ARBA" id="ARBA00023136"/>
    </source>
</evidence>
<feature type="transmembrane region" description="Helical" evidence="7">
    <location>
        <begin position="478"/>
        <end position="503"/>
    </location>
</feature>
<feature type="transmembrane region" description="Helical" evidence="7">
    <location>
        <begin position="743"/>
        <end position="760"/>
    </location>
</feature>
<comment type="caution">
    <text evidence="8">The sequence shown here is derived from an EMBL/GenBank/DDBJ whole genome shotgun (WGS) entry which is preliminary data.</text>
</comment>
<dbReference type="GO" id="GO:0000329">
    <property type="term" value="C:fungal-type vacuole membrane"/>
    <property type="evidence" value="ECO:0007669"/>
    <property type="project" value="TreeGrafter"/>
</dbReference>
<dbReference type="InterPro" id="IPR045035">
    <property type="entry name" value="YSL-like"/>
</dbReference>